<protein>
    <submittedName>
        <fullName evidence="2">LITAF domain-containing protein</fullName>
    </submittedName>
</protein>
<reference evidence="2" key="1">
    <citation type="submission" date="2022-11" db="UniProtKB">
        <authorList>
            <consortium name="WormBaseParasite"/>
        </authorList>
    </citation>
    <scope>IDENTIFICATION</scope>
</reference>
<evidence type="ECO:0000313" key="2">
    <source>
        <dbReference type="WBParaSite" id="ES5_v2.g8254.t1"/>
    </source>
</evidence>
<organism evidence="1 2">
    <name type="scientific">Panagrolaimus sp. ES5</name>
    <dbReference type="NCBI Taxonomy" id="591445"/>
    <lineage>
        <taxon>Eukaryota</taxon>
        <taxon>Metazoa</taxon>
        <taxon>Ecdysozoa</taxon>
        <taxon>Nematoda</taxon>
        <taxon>Chromadorea</taxon>
        <taxon>Rhabditida</taxon>
        <taxon>Tylenchina</taxon>
        <taxon>Panagrolaimomorpha</taxon>
        <taxon>Panagrolaimoidea</taxon>
        <taxon>Panagrolaimidae</taxon>
        <taxon>Panagrolaimus</taxon>
    </lineage>
</organism>
<sequence>MAAAAPPPPSSNNQSSTPSTQPAAPVPSAPPATPAAQTPPPPAAAPKPAPAAPAPAATPGLPPQLAPGAAAAAPLPPGTPVINVQVTPAQPGYPPQPQPYIVQQQQPQAYVAPANVHGCKNSAQITCPACRAVVSTRTETSFSTIDIILIIVGVFFVVFLFGFILVCFIAMCSPFSDIKHYCPRCNHFIGTA</sequence>
<evidence type="ECO:0000313" key="1">
    <source>
        <dbReference type="Proteomes" id="UP000887579"/>
    </source>
</evidence>
<dbReference type="Proteomes" id="UP000887579">
    <property type="component" value="Unplaced"/>
</dbReference>
<accession>A0AC34GU59</accession>
<name>A0AC34GU59_9BILA</name>
<proteinExistence type="predicted"/>
<dbReference type="WBParaSite" id="ES5_v2.g8254.t1">
    <property type="protein sequence ID" value="ES5_v2.g8254.t1"/>
    <property type="gene ID" value="ES5_v2.g8254"/>
</dbReference>